<sequence>MLAAVSVVFGGVSDCQQQDHDGDGYADDDCNDSDPNTYPGALELCDHVDNDCDGTVDDGLDKDGDGTTSCSGDCDDEDPAKGPQASDVPDGVDNDCDGFTDDEGWQWGSASTDAAKALALEGDLICVAGSTNGDLYQPSAGGSDAVVACFDRNGNSELEWQFGFPSQDSLYDIVLSGGNVFVGGTVNDSAFIGSLTWSQFGISGSAGNAVMESDGFVFLAGSEPTESGIRAFVARYELNGTPAGKWIFETGTKTSATGLAKRTAGGGGVTVVGTTDETVYGHIDGWLVELTTNLEVVGNVSVFGTAMDDFPHDIAITGDGSFIVVGNTYEENSSYTKGFVTKLGNDGWYIQSNGAMDDYFHGVTTIGSENYVIGNEYDPLVLAQIVVERLSSSGALLQKFIFGTPSDNDYGNGIGGTDEDGQIWITGSTGGPLFAPLQAGDTTTDCYLSPILF</sequence>
<evidence type="ECO:0000313" key="3">
    <source>
        <dbReference type="Proteomes" id="UP000034746"/>
    </source>
</evidence>
<dbReference type="AlphaFoldDB" id="A0A0G0VF41"/>
<dbReference type="Proteomes" id="UP000034746">
    <property type="component" value="Unassembled WGS sequence"/>
</dbReference>
<feature type="region of interest" description="Disordered" evidence="1">
    <location>
        <begin position="14"/>
        <end position="34"/>
    </location>
</feature>
<dbReference type="EMBL" id="LCAU01000004">
    <property type="protein sequence ID" value="KKR98276.1"/>
    <property type="molecule type" value="Genomic_DNA"/>
</dbReference>
<dbReference type="PANTHER" id="PTHR42754">
    <property type="entry name" value="ENDOGLUCANASE"/>
    <property type="match status" value="1"/>
</dbReference>
<dbReference type="PANTHER" id="PTHR42754:SF1">
    <property type="entry name" value="LIPOPROTEIN"/>
    <property type="match status" value="1"/>
</dbReference>
<evidence type="ECO:0000313" key="2">
    <source>
        <dbReference type="EMBL" id="KKR98276.1"/>
    </source>
</evidence>
<feature type="region of interest" description="Disordered" evidence="1">
    <location>
        <begin position="63"/>
        <end position="98"/>
    </location>
</feature>
<dbReference type="SUPFAM" id="SSF101898">
    <property type="entry name" value="NHL repeat"/>
    <property type="match status" value="1"/>
</dbReference>
<evidence type="ECO:0000256" key="1">
    <source>
        <dbReference type="SAM" id="MobiDB-lite"/>
    </source>
</evidence>
<reference evidence="2 3" key="1">
    <citation type="journal article" date="2015" name="Nature">
        <title>rRNA introns, odd ribosomes, and small enigmatic genomes across a large radiation of phyla.</title>
        <authorList>
            <person name="Brown C.T."/>
            <person name="Hug L.A."/>
            <person name="Thomas B.C."/>
            <person name="Sharon I."/>
            <person name="Castelle C.J."/>
            <person name="Singh A."/>
            <person name="Wilkins M.J."/>
            <person name="Williams K.H."/>
            <person name="Banfield J.F."/>
        </authorList>
    </citation>
    <scope>NUCLEOTIDE SEQUENCE [LARGE SCALE GENOMIC DNA]</scope>
</reference>
<organism evidence="2 3">
    <name type="scientific">Candidatus Uhrbacteria bacterium GW2011_GWF2_41_16</name>
    <dbReference type="NCBI Taxonomy" id="1618997"/>
    <lineage>
        <taxon>Bacteria</taxon>
        <taxon>Candidatus Uhriibacteriota</taxon>
    </lineage>
</organism>
<proteinExistence type="predicted"/>
<gene>
    <name evidence="2" type="ORF">UU48_C0004G0069</name>
</gene>
<dbReference type="Pfam" id="PF11617">
    <property type="entry name" value="Cu-binding_MopE"/>
    <property type="match status" value="2"/>
</dbReference>
<name>A0A0G0VF41_9BACT</name>
<comment type="caution">
    <text evidence="2">The sequence shown here is derived from an EMBL/GenBank/DDBJ whole genome shotgun (WGS) entry which is preliminary data.</text>
</comment>
<protein>
    <submittedName>
        <fullName evidence="2">Pyrrolo-quinoline quinone</fullName>
    </submittedName>
</protein>
<accession>A0A0G0VF41</accession>
<dbReference type="InterPro" id="IPR021655">
    <property type="entry name" value="Put_metal-bd"/>
</dbReference>